<accession>A0A1J5N466</accession>
<comment type="subunit">
    <text evidence="3 12">Monomer.</text>
</comment>
<feature type="binding site" evidence="12">
    <location>
        <position position="27"/>
    </location>
    <ligand>
        <name>Zn(2+)</name>
        <dbReference type="ChEBI" id="CHEBI:29105"/>
    </ligand>
</feature>
<keyword evidence="7 12" id="KW-0547">Nucleotide-binding</keyword>
<dbReference type="Gene3D" id="3.40.50.620">
    <property type="entry name" value="HUPs"/>
    <property type="match status" value="1"/>
</dbReference>
<evidence type="ECO:0000256" key="4">
    <source>
        <dbReference type="ARBA" id="ARBA00022490"/>
    </source>
</evidence>
<comment type="similarity">
    <text evidence="2 12">Belongs to the class-I aminoacyl-tRNA synthetase family.</text>
</comment>
<protein>
    <recommendedName>
        <fullName evidence="12">Cysteine--tRNA ligase</fullName>
        <ecNumber evidence="12">6.1.1.16</ecNumber>
    </recommendedName>
    <alternativeName>
        <fullName evidence="12">Cysteinyl-tRNA synthetase</fullName>
        <shortName evidence="12">CysRS</shortName>
    </alternativeName>
</protein>
<comment type="subcellular location">
    <subcellularLocation>
        <location evidence="1 12">Cytoplasm</location>
    </subcellularLocation>
</comment>
<dbReference type="InterPro" id="IPR024909">
    <property type="entry name" value="Cys-tRNA/MSH_ligase"/>
</dbReference>
<dbReference type="Pfam" id="PF09190">
    <property type="entry name" value="DALR_2"/>
    <property type="match status" value="1"/>
</dbReference>
<dbReference type="Pfam" id="PF01406">
    <property type="entry name" value="tRNA-synt_1e"/>
    <property type="match status" value="1"/>
</dbReference>
<dbReference type="Proteomes" id="UP000181901">
    <property type="component" value="Unassembled WGS sequence"/>
</dbReference>
<name>A0A1J5N466_9BACT</name>
<feature type="binding site" evidence="12">
    <location>
        <position position="208"/>
    </location>
    <ligand>
        <name>Zn(2+)</name>
        <dbReference type="ChEBI" id="CHEBI:29105"/>
    </ligand>
</feature>
<dbReference type="InterPro" id="IPR014729">
    <property type="entry name" value="Rossmann-like_a/b/a_fold"/>
</dbReference>
<comment type="caution">
    <text evidence="14">The sequence shown here is derived from an EMBL/GenBank/DDBJ whole genome shotgun (WGS) entry which is preliminary data.</text>
</comment>
<dbReference type="OrthoDB" id="9815130at2"/>
<reference evidence="14 15" key="1">
    <citation type="submission" date="2015-09" db="EMBL/GenBank/DDBJ databases">
        <title>Genome of Desulfovibrio dechloracetivorans BerOc1, a mercury methylating strain isolated from highly hydrocarbons and metals contaminated coastal sediments.</title>
        <authorList>
            <person name="Goni Urriza M."/>
            <person name="Gassie C."/>
            <person name="Bouchez O."/>
            <person name="Klopp C."/>
            <person name="Ranchou-Peyruse A."/>
            <person name="Remy G."/>
        </authorList>
    </citation>
    <scope>NUCLEOTIDE SEQUENCE [LARGE SCALE GENOMIC DNA]</scope>
    <source>
        <strain evidence="14 15">BerOc1</strain>
    </source>
</reference>
<dbReference type="PANTHER" id="PTHR10890:SF3">
    <property type="entry name" value="CYSTEINE--TRNA LIGASE, CYTOPLASMIC"/>
    <property type="match status" value="1"/>
</dbReference>
<dbReference type="EMBL" id="LKAQ01000004">
    <property type="protein sequence ID" value="OIQ50411.1"/>
    <property type="molecule type" value="Genomic_DNA"/>
</dbReference>
<dbReference type="InterPro" id="IPR015273">
    <property type="entry name" value="Cys-tRNA-synt_Ia_DALR"/>
</dbReference>
<feature type="binding site" evidence="12">
    <location>
        <position position="268"/>
    </location>
    <ligand>
        <name>ATP</name>
        <dbReference type="ChEBI" id="CHEBI:30616"/>
    </ligand>
</feature>
<dbReference type="InterPro" id="IPR056411">
    <property type="entry name" value="CysS_C"/>
</dbReference>
<feature type="binding site" evidence="12">
    <location>
        <position position="233"/>
    </location>
    <ligand>
        <name>Zn(2+)</name>
        <dbReference type="ChEBI" id="CHEBI:29105"/>
    </ligand>
</feature>
<dbReference type="EC" id="6.1.1.16" evidence="12"/>
<evidence type="ECO:0000256" key="7">
    <source>
        <dbReference type="ARBA" id="ARBA00022741"/>
    </source>
</evidence>
<proteinExistence type="inferred from homology"/>
<evidence type="ECO:0000256" key="5">
    <source>
        <dbReference type="ARBA" id="ARBA00022598"/>
    </source>
</evidence>
<dbReference type="GO" id="GO:0005829">
    <property type="term" value="C:cytosol"/>
    <property type="evidence" value="ECO:0007669"/>
    <property type="project" value="TreeGrafter"/>
</dbReference>
<dbReference type="InterPro" id="IPR015803">
    <property type="entry name" value="Cys-tRNA-ligase"/>
</dbReference>
<dbReference type="PRINTS" id="PR00983">
    <property type="entry name" value="TRNASYNTHCYS"/>
</dbReference>
<keyword evidence="4 12" id="KW-0963">Cytoplasm</keyword>
<evidence type="ECO:0000313" key="14">
    <source>
        <dbReference type="EMBL" id="OIQ50411.1"/>
    </source>
</evidence>
<keyword evidence="10 12" id="KW-0648">Protein biosynthesis</keyword>
<evidence type="ECO:0000256" key="8">
    <source>
        <dbReference type="ARBA" id="ARBA00022833"/>
    </source>
</evidence>
<dbReference type="AlphaFoldDB" id="A0A1J5N466"/>
<dbReference type="HAMAP" id="MF_00041">
    <property type="entry name" value="Cys_tRNA_synth"/>
    <property type="match status" value="1"/>
</dbReference>
<evidence type="ECO:0000256" key="12">
    <source>
        <dbReference type="HAMAP-Rule" id="MF_00041"/>
    </source>
</evidence>
<evidence type="ECO:0000313" key="15">
    <source>
        <dbReference type="Proteomes" id="UP000181901"/>
    </source>
</evidence>
<evidence type="ECO:0000256" key="11">
    <source>
        <dbReference type="ARBA" id="ARBA00023146"/>
    </source>
</evidence>
<keyword evidence="5 12" id="KW-0436">Ligase</keyword>
<dbReference type="InterPro" id="IPR032678">
    <property type="entry name" value="tRNA-synt_1_cat_dom"/>
</dbReference>
<keyword evidence="6 12" id="KW-0479">Metal-binding</keyword>
<evidence type="ECO:0000256" key="2">
    <source>
        <dbReference type="ARBA" id="ARBA00005594"/>
    </source>
</evidence>
<comment type="cofactor">
    <cofactor evidence="12">
        <name>Zn(2+)</name>
        <dbReference type="ChEBI" id="CHEBI:29105"/>
    </cofactor>
    <text evidence="12">Binds 1 zinc ion per subunit.</text>
</comment>
<dbReference type="PANTHER" id="PTHR10890">
    <property type="entry name" value="CYSTEINYL-TRNA SYNTHETASE"/>
    <property type="match status" value="1"/>
</dbReference>
<dbReference type="CDD" id="cd00672">
    <property type="entry name" value="CysRS_core"/>
    <property type="match status" value="1"/>
</dbReference>
<sequence>MRLYNTLKRRKEAFTPANDNDVNMYVCGITAYDLCHIGHARSSVVFDVLYRYLNHEGYNVNFIRNFTDIDDKIIKRAAEVGKEAGEIAEKFIGEFYVDMDRLGIQRPTVEPKCTEHIPEMIDLTKRLIDKGHAYATPSGDVYFKVRSFDGYGKLSGRNIDELESGARIAPGEEKQDPLDFALWKAAKPGEPFWESPWGQGRPGWHLECSAMSEKYSPLPLDIHGGGQDLSFPHHENEVAQSEAATGKPFANYWVHNGFVQINSEKMSKSLGNFFTIRDILDKFLPETLRYFLLTMHYRSPLDFSFDALEEAEKGVKRIYSALSQIDVELAKEKWKKSPFPEDLTKELDEIEKHFAEAMADDLNTAGALGHIFSAIRLAGRVAEDKNLRKSEGGRDLFARIKADMADWGTILGIFEREPAEFLLELRDNRAARAGIDPAKVQELLDARAQARKDKDFEKSDAIRDELAAMQVEVHDTPQGATWDVL</sequence>
<evidence type="ECO:0000256" key="10">
    <source>
        <dbReference type="ARBA" id="ARBA00022917"/>
    </source>
</evidence>
<dbReference type="Pfam" id="PF23493">
    <property type="entry name" value="CysS_C"/>
    <property type="match status" value="1"/>
</dbReference>
<keyword evidence="15" id="KW-1185">Reference proteome</keyword>
<dbReference type="GO" id="GO:0005524">
    <property type="term" value="F:ATP binding"/>
    <property type="evidence" value="ECO:0007669"/>
    <property type="project" value="UniProtKB-UniRule"/>
</dbReference>
<feature type="short sequence motif" description="'KMSKS' region" evidence="12">
    <location>
        <begin position="265"/>
        <end position="269"/>
    </location>
</feature>
<dbReference type="GO" id="GO:0004817">
    <property type="term" value="F:cysteine-tRNA ligase activity"/>
    <property type="evidence" value="ECO:0007669"/>
    <property type="project" value="UniProtKB-UniRule"/>
</dbReference>
<gene>
    <name evidence="12 14" type="primary">cysS</name>
    <name evidence="14" type="ORF">BerOc1_02342</name>
</gene>
<keyword evidence="8 12" id="KW-0862">Zinc</keyword>
<dbReference type="SUPFAM" id="SSF52374">
    <property type="entry name" value="Nucleotidylyl transferase"/>
    <property type="match status" value="1"/>
</dbReference>
<feature type="short sequence motif" description="'HIGH' region" evidence="12">
    <location>
        <begin position="29"/>
        <end position="39"/>
    </location>
</feature>
<dbReference type="GO" id="GO:0008270">
    <property type="term" value="F:zinc ion binding"/>
    <property type="evidence" value="ECO:0007669"/>
    <property type="project" value="UniProtKB-UniRule"/>
</dbReference>
<comment type="catalytic activity">
    <reaction evidence="12">
        <text>tRNA(Cys) + L-cysteine + ATP = L-cysteinyl-tRNA(Cys) + AMP + diphosphate</text>
        <dbReference type="Rhea" id="RHEA:17773"/>
        <dbReference type="Rhea" id="RHEA-COMP:9661"/>
        <dbReference type="Rhea" id="RHEA-COMP:9679"/>
        <dbReference type="ChEBI" id="CHEBI:30616"/>
        <dbReference type="ChEBI" id="CHEBI:33019"/>
        <dbReference type="ChEBI" id="CHEBI:35235"/>
        <dbReference type="ChEBI" id="CHEBI:78442"/>
        <dbReference type="ChEBI" id="CHEBI:78517"/>
        <dbReference type="ChEBI" id="CHEBI:456215"/>
        <dbReference type="EC" id="6.1.1.16"/>
    </reaction>
</comment>
<dbReference type="Gene3D" id="1.20.120.1910">
    <property type="entry name" value="Cysteine-tRNA ligase, C-terminal anti-codon recognition domain"/>
    <property type="match status" value="1"/>
</dbReference>
<keyword evidence="11 12" id="KW-0030">Aminoacyl-tRNA synthetase</keyword>
<feature type="binding site" evidence="12">
    <location>
        <position position="237"/>
    </location>
    <ligand>
        <name>Zn(2+)</name>
        <dbReference type="ChEBI" id="CHEBI:29105"/>
    </ligand>
</feature>
<feature type="domain" description="Cysteinyl-tRNA synthetase class Ia DALR" evidence="13">
    <location>
        <begin position="353"/>
        <end position="422"/>
    </location>
</feature>
<evidence type="ECO:0000256" key="3">
    <source>
        <dbReference type="ARBA" id="ARBA00011245"/>
    </source>
</evidence>
<organism evidence="14 15">
    <name type="scientific">Pseudodesulfovibrio hydrargyri</name>
    <dbReference type="NCBI Taxonomy" id="2125990"/>
    <lineage>
        <taxon>Bacteria</taxon>
        <taxon>Pseudomonadati</taxon>
        <taxon>Thermodesulfobacteriota</taxon>
        <taxon>Desulfovibrionia</taxon>
        <taxon>Desulfovibrionales</taxon>
        <taxon>Desulfovibrionaceae</taxon>
    </lineage>
</organism>
<evidence type="ECO:0000259" key="13">
    <source>
        <dbReference type="SMART" id="SM00840"/>
    </source>
</evidence>
<dbReference type="SUPFAM" id="SSF47323">
    <property type="entry name" value="Anticodon-binding domain of a subclass of class I aminoacyl-tRNA synthetases"/>
    <property type="match status" value="1"/>
</dbReference>
<evidence type="ECO:0000256" key="6">
    <source>
        <dbReference type="ARBA" id="ARBA00022723"/>
    </source>
</evidence>
<dbReference type="FunFam" id="3.40.50.620:FF:000009">
    <property type="entry name" value="Cysteine--tRNA ligase"/>
    <property type="match status" value="1"/>
</dbReference>
<dbReference type="RefSeq" id="WP_071545854.1">
    <property type="nucleotide sequence ID" value="NZ_LKAQ01000004.1"/>
</dbReference>
<dbReference type="SMART" id="SM00840">
    <property type="entry name" value="DALR_2"/>
    <property type="match status" value="1"/>
</dbReference>
<evidence type="ECO:0000256" key="9">
    <source>
        <dbReference type="ARBA" id="ARBA00022840"/>
    </source>
</evidence>
<dbReference type="GO" id="GO:0006423">
    <property type="term" value="P:cysteinyl-tRNA aminoacylation"/>
    <property type="evidence" value="ECO:0007669"/>
    <property type="project" value="UniProtKB-UniRule"/>
</dbReference>
<dbReference type="InterPro" id="IPR009080">
    <property type="entry name" value="tRNAsynth_Ia_anticodon-bd"/>
</dbReference>
<evidence type="ECO:0000256" key="1">
    <source>
        <dbReference type="ARBA" id="ARBA00004496"/>
    </source>
</evidence>
<keyword evidence="9 12" id="KW-0067">ATP-binding</keyword>
<dbReference type="NCBIfam" id="TIGR00435">
    <property type="entry name" value="cysS"/>
    <property type="match status" value="1"/>
</dbReference>